<comment type="caution">
    <text evidence="2">The sequence shown here is derived from an EMBL/GenBank/DDBJ whole genome shotgun (WGS) entry which is preliminary data.</text>
</comment>
<feature type="region of interest" description="Disordered" evidence="1">
    <location>
        <begin position="1"/>
        <end position="23"/>
    </location>
</feature>
<evidence type="ECO:0000313" key="3">
    <source>
        <dbReference type="Proteomes" id="UP001383192"/>
    </source>
</evidence>
<evidence type="ECO:0000256" key="1">
    <source>
        <dbReference type="SAM" id="MobiDB-lite"/>
    </source>
</evidence>
<dbReference type="AlphaFoldDB" id="A0AAW0B0D1"/>
<protein>
    <submittedName>
        <fullName evidence="2">Uncharacterized protein</fullName>
    </submittedName>
</protein>
<reference evidence="2 3" key="1">
    <citation type="submission" date="2024-01" db="EMBL/GenBank/DDBJ databases">
        <title>A draft genome for a cacao thread blight-causing isolate of Paramarasmius palmivorus.</title>
        <authorList>
            <person name="Baruah I.K."/>
            <person name="Bukari Y."/>
            <person name="Amoako-Attah I."/>
            <person name="Meinhardt L.W."/>
            <person name="Bailey B.A."/>
            <person name="Cohen S.P."/>
        </authorList>
    </citation>
    <scope>NUCLEOTIDE SEQUENCE [LARGE SCALE GENOMIC DNA]</scope>
    <source>
        <strain evidence="2 3">GH-12</strain>
    </source>
</reference>
<sequence length="382" mass="44057">MTMSDIVSPIPKTTPDIERNSPDNPPRLHYYALMLVLKPLIADALRKGQKITSYLVLGKEYLGEYVPTAILRQSASPPPRLLSLVYKKIQINNHSALQRLHTTLLAKPRLADHIEEICIILFPTAKEPFPYLSYKLRHIPHQAAHLLSAAAPSVIAVVLLLPVHPQLHAAFRSNVYPRLQRVRTYHNYLFTPDSAIWFQTRLIEGYRRFKKTTVGAAELSIPPAPWPALKHVFMDFECNTPDFNGPTFDYSYLSKVTNVGYHLANHKSWEFNLHNFLSAVKPPKHASVIAIFWTPTAPASNNGFKYRFHQDVILPMENREQLHVFRDIPGFGIFAELAFADTRPPTDRRFWDSAKEYIRNRELNRNIFYHRQQQYLVTLYPA</sequence>
<evidence type="ECO:0000313" key="2">
    <source>
        <dbReference type="EMBL" id="KAK7019420.1"/>
    </source>
</evidence>
<proteinExistence type="predicted"/>
<name>A0AAW0B0D1_9AGAR</name>
<gene>
    <name evidence="2" type="ORF">VNI00_018075</name>
</gene>
<accession>A0AAW0B0D1</accession>
<keyword evidence="3" id="KW-1185">Reference proteome</keyword>
<organism evidence="2 3">
    <name type="scientific">Paramarasmius palmivorus</name>
    <dbReference type="NCBI Taxonomy" id="297713"/>
    <lineage>
        <taxon>Eukaryota</taxon>
        <taxon>Fungi</taxon>
        <taxon>Dikarya</taxon>
        <taxon>Basidiomycota</taxon>
        <taxon>Agaricomycotina</taxon>
        <taxon>Agaricomycetes</taxon>
        <taxon>Agaricomycetidae</taxon>
        <taxon>Agaricales</taxon>
        <taxon>Marasmiineae</taxon>
        <taxon>Marasmiaceae</taxon>
        <taxon>Paramarasmius</taxon>
    </lineage>
</organism>
<dbReference type="Proteomes" id="UP001383192">
    <property type="component" value="Unassembled WGS sequence"/>
</dbReference>
<dbReference type="EMBL" id="JAYKXP010000208">
    <property type="protein sequence ID" value="KAK7019420.1"/>
    <property type="molecule type" value="Genomic_DNA"/>
</dbReference>